<protein>
    <submittedName>
        <fullName evidence="1">Uncharacterized protein</fullName>
    </submittedName>
</protein>
<dbReference type="Proteomes" id="UP000228593">
    <property type="component" value="Unassembled WGS sequence"/>
</dbReference>
<evidence type="ECO:0000313" key="1">
    <source>
        <dbReference type="EMBL" id="PIL39710.1"/>
    </source>
</evidence>
<accession>A0A2G8T0Z0</accession>
<dbReference type="RefSeq" id="WP_099916126.1">
    <property type="nucleotide sequence ID" value="NZ_BMHS01000022.1"/>
</dbReference>
<reference evidence="1 2" key="1">
    <citation type="submission" date="2017-10" db="EMBL/GenBank/DDBJ databases">
        <title>Massilia psychrophilum sp. nov., a novel purple-pigmented bacterium isolated from Tianshan glacier, Xinjiang Municipality, China.</title>
        <authorList>
            <person name="Wang H."/>
        </authorList>
    </citation>
    <scope>NUCLEOTIDE SEQUENCE [LARGE SCALE GENOMIC DNA]</scope>
    <source>
        <strain evidence="1 2">JCM 30813</strain>
    </source>
</reference>
<dbReference type="OrthoDB" id="9799367at2"/>
<dbReference type="AlphaFoldDB" id="A0A2G8T0Z0"/>
<proteinExistence type="predicted"/>
<organism evidence="1 2">
    <name type="scientific">Massilia psychrophila</name>
    <dbReference type="NCBI Taxonomy" id="1603353"/>
    <lineage>
        <taxon>Bacteria</taxon>
        <taxon>Pseudomonadati</taxon>
        <taxon>Pseudomonadota</taxon>
        <taxon>Betaproteobacteria</taxon>
        <taxon>Burkholderiales</taxon>
        <taxon>Oxalobacteraceae</taxon>
        <taxon>Telluria group</taxon>
        <taxon>Massilia</taxon>
    </lineage>
</organism>
<keyword evidence="2" id="KW-1185">Reference proteome</keyword>
<dbReference type="EMBL" id="PDOB01000015">
    <property type="protein sequence ID" value="PIL39710.1"/>
    <property type="molecule type" value="Genomic_DNA"/>
</dbReference>
<gene>
    <name evidence="1" type="ORF">CR103_11500</name>
</gene>
<name>A0A2G8T0Z0_9BURK</name>
<evidence type="ECO:0000313" key="2">
    <source>
        <dbReference type="Proteomes" id="UP000228593"/>
    </source>
</evidence>
<sequence length="78" mass="8583">MSAQAGRRIGTYASEQKEIKLDPARLDAFVGSSALNPSFVIGTTKENGQLMTPATGQPKFPVFAPSERTFFLKVERRH</sequence>
<comment type="caution">
    <text evidence="1">The sequence shown here is derived from an EMBL/GenBank/DDBJ whole genome shotgun (WGS) entry which is preliminary data.</text>
</comment>